<dbReference type="InterPro" id="IPR033870">
    <property type="entry name" value="FatB"/>
</dbReference>
<evidence type="ECO:0000256" key="3">
    <source>
        <dbReference type="ARBA" id="ARBA00022448"/>
    </source>
</evidence>
<dbReference type="Proteomes" id="UP000218979">
    <property type="component" value="Unassembled WGS sequence"/>
</dbReference>
<name>A0A1K2H8S3_9LACT</name>
<sequence>MKLKKLFTAFTGILLLTIVLVACGAKKNTDSSQKAKTDTIEVVGADGSKVKVPKNPSKVVVFDNGSLDTIQALGESKSVIGVAKKNLPDYLKAFQSVESVGGLKEPDLEKINALKPQLIIISARQQSFKADLEKIAPVLDLSLDNSKVWDSTQSHMLTIASIYGKEAETKNQIKTLSANINTLKKKAKSSGLKSLTLMTNEGQVSAFGDGSRYAIINDTFGFKSADDQIIASTHGQSVSYEYVLEKNPDIIFFIDRTKAIGGDMTGASLKDNELVKRTIASKNGKVIELNAAVWYLSGGGLKSTKLMLDEVSHALK</sequence>
<evidence type="ECO:0000313" key="9">
    <source>
        <dbReference type="Proteomes" id="UP000185655"/>
    </source>
</evidence>
<organism evidence="8 9">
    <name type="scientific">Pseudolactococcus chungangensis CAU 28 = DSM 22330</name>
    <dbReference type="NCBI Taxonomy" id="1122154"/>
    <lineage>
        <taxon>Bacteria</taxon>
        <taxon>Bacillati</taxon>
        <taxon>Bacillota</taxon>
        <taxon>Bacilli</taxon>
        <taxon>Lactobacillales</taxon>
        <taxon>Streptococcaceae</taxon>
        <taxon>Pseudolactococcus</taxon>
    </lineage>
</organism>
<feature type="signal peptide" evidence="5">
    <location>
        <begin position="1"/>
        <end position="24"/>
    </location>
</feature>
<keyword evidence="10" id="KW-1185">Reference proteome</keyword>
<dbReference type="Gene3D" id="3.40.50.1980">
    <property type="entry name" value="Nitrogenase molybdenum iron protein domain"/>
    <property type="match status" value="2"/>
</dbReference>
<dbReference type="InterPro" id="IPR002491">
    <property type="entry name" value="ABC_transptr_periplasmic_BD"/>
</dbReference>
<dbReference type="AlphaFoldDB" id="A0A1K2H8S3"/>
<dbReference type="OrthoDB" id="63946at2"/>
<evidence type="ECO:0000256" key="4">
    <source>
        <dbReference type="ARBA" id="ARBA00022729"/>
    </source>
</evidence>
<reference evidence="7 10" key="1">
    <citation type="submission" date="2014-12" db="EMBL/GenBank/DDBJ databases">
        <title>Draft genome sequences of 10 type strains of Lactococcus.</title>
        <authorList>
            <person name="Sun Z."/>
            <person name="Zhong Z."/>
            <person name="Liu W."/>
            <person name="Zhang W."/>
            <person name="Zhang H."/>
        </authorList>
    </citation>
    <scope>NUCLEOTIDE SEQUENCE [LARGE SCALE GENOMIC DNA]</scope>
    <source>
        <strain evidence="7 10">DSM 22330</strain>
    </source>
</reference>
<evidence type="ECO:0000313" key="10">
    <source>
        <dbReference type="Proteomes" id="UP000218979"/>
    </source>
</evidence>
<proteinExistence type="inferred from homology"/>
<dbReference type="EMBL" id="JXJT01000006">
    <property type="protein sequence ID" value="PCS04003.1"/>
    <property type="molecule type" value="Genomic_DNA"/>
</dbReference>
<comment type="subcellular location">
    <subcellularLocation>
        <location evidence="1">Cell envelope</location>
    </subcellularLocation>
</comment>
<evidence type="ECO:0000256" key="1">
    <source>
        <dbReference type="ARBA" id="ARBA00004196"/>
    </source>
</evidence>
<dbReference type="GO" id="GO:0030288">
    <property type="term" value="C:outer membrane-bounded periplasmic space"/>
    <property type="evidence" value="ECO:0007669"/>
    <property type="project" value="TreeGrafter"/>
</dbReference>
<dbReference type="EMBL" id="FPKS01000003">
    <property type="protein sequence ID" value="SFZ73231.1"/>
    <property type="molecule type" value="Genomic_DNA"/>
</dbReference>
<evidence type="ECO:0000313" key="7">
    <source>
        <dbReference type="EMBL" id="PCS04003.1"/>
    </source>
</evidence>
<comment type="similarity">
    <text evidence="2">Belongs to the bacterial solute-binding protein 8 family.</text>
</comment>
<dbReference type="SUPFAM" id="SSF53807">
    <property type="entry name" value="Helical backbone' metal receptor"/>
    <property type="match status" value="1"/>
</dbReference>
<dbReference type="GO" id="GO:1901678">
    <property type="term" value="P:iron coordination entity transport"/>
    <property type="evidence" value="ECO:0007669"/>
    <property type="project" value="UniProtKB-ARBA"/>
</dbReference>
<dbReference type="RefSeq" id="WP_031365402.1">
    <property type="nucleotide sequence ID" value="NZ_FPKS01000003.1"/>
</dbReference>
<feature type="chain" id="PRO_5039265190" evidence="5">
    <location>
        <begin position="25"/>
        <end position="316"/>
    </location>
</feature>
<dbReference type="PANTHER" id="PTHR30532">
    <property type="entry name" value="IRON III DICITRATE-BINDING PERIPLASMIC PROTEIN"/>
    <property type="match status" value="1"/>
</dbReference>
<dbReference type="Pfam" id="PF01497">
    <property type="entry name" value="Peripla_BP_2"/>
    <property type="match status" value="1"/>
</dbReference>
<evidence type="ECO:0000313" key="8">
    <source>
        <dbReference type="EMBL" id="SFZ73231.1"/>
    </source>
</evidence>
<evidence type="ECO:0000256" key="5">
    <source>
        <dbReference type="SAM" id="SignalP"/>
    </source>
</evidence>
<accession>A0A1K2H8S3</accession>
<gene>
    <name evidence="7" type="ORF">RR45_GL001822</name>
    <name evidence="8" type="ORF">SAMN02746068_00808</name>
</gene>
<dbReference type="PROSITE" id="PS50983">
    <property type="entry name" value="FE_B12_PBP"/>
    <property type="match status" value="1"/>
</dbReference>
<feature type="domain" description="Fe/B12 periplasmic-binding" evidence="6">
    <location>
        <begin position="58"/>
        <end position="316"/>
    </location>
</feature>
<dbReference type="PANTHER" id="PTHR30532:SF28">
    <property type="entry name" value="PETROBACTIN-BINDING PROTEIN YCLQ"/>
    <property type="match status" value="1"/>
</dbReference>
<dbReference type="Proteomes" id="UP000185655">
    <property type="component" value="Unassembled WGS sequence"/>
</dbReference>
<reference evidence="8 9" key="2">
    <citation type="submission" date="2016-11" db="EMBL/GenBank/DDBJ databases">
        <authorList>
            <person name="Jaros S."/>
            <person name="Januszkiewicz K."/>
            <person name="Wedrychowicz H."/>
        </authorList>
    </citation>
    <scope>NUCLEOTIDE SEQUENCE [LARGE SCALE GENOMIC DNA]</scope>
    <source>
        <strain evidence="8 9">DSM 22330</strain>
    </source>
</reference>
<keyword evidence="4 5" id="KW-0732">Signal</keyword>
<dbReference type="STRING" id="1122154.SAMN02746068_00808"/>
<keyword evidence="3" id="KW-0813">Transport</keyword>
<evidence type="ECO:0000259" key="6">
    <source>
        <dbReference type="PROSITE" id="PS50983"/>
    </source>
</evidence>
<dbReference type="PROSITE" id="PS51257">
    <property type="entry name" value="PROKAR_LIPOPROTEIN"/>
    <property type="match status" value="1"/>
</dbReference>
<protein>
    <submittedName>
        <fullName evidence="7">Iron ABC transporter substrate-binding protein</fullName>
    </submittedName>
    <submittedName>
        <fullName evidence="8">Iron complex transport system substrate-binding protein</fullName>
    </submittedName>
</protein>
<dbReference type="InterPro" id="IPR051313">
    <property type="entry name" value="Bact_iron-sidero_bind"/>
</dbReference>
<dbReference type="CDD" id="cd01140">
    <property type="entry name" value="FatB"/>
    <property type="match status" value="1"/>
</dbReference>
<evidence type="ECO:0000256" key="2">
    <source>
        <dbReference type="ARBA" id="ARBA00008814"/>
    </source>
</evidence>